<protein>
    <recommendedName>
        <fullName evidence="2">BHLH domain-containing protein</fullName>
    </recommendedName>
</protein>
<organism evidence="3 4">
    <name type="scientific">Porites lobata</name>
    <dbReference type="NCBI Taxonomy" id="104759"/>
    <lineage>
        <taxon>Eukaryota</taxon>
        <taxon>Metazoa</taxon>
        <taxon>Cnidaria</taxon>
        <taxon>Anthozoa</taxon>
        <taxon>Hexacorallia</taxon>
        <taxon>Scleractinia</taxon>
        <taxon>Fungiina</taxon>
        <taxon>Poritidae</taxon>
        <taxon>Porites</taxon>
    </lineage>
</organism>
<comment type="caution">
    <text evidence="3">The sequence shown here is derived from an EMBL/GenBank/DDBJ whole genome shotgun (WGS) entry which is preliminary data.</text>
</comment>
<dbReference type="SMART" id="SM00353">
    <property type="entry name" value="HLH"/>
    <property type="match status" value="1"/>
</dbReference>
<evidence type="ECO:0000259" key="2">
    <source>
        <dbReference type="PROSITE" id="PS50888"/>
    </source>
</evidence>
<dbReference type="InterPro" id="IPR050283">
    <property type="entry name" value="E-box_TF_Regulators"/>
</dbReference>
<dbReference type="EMBL" id="CALNXK010000076">
    <property type="protein sequence ID" value="CAH3145623.1"/>
    <property type="molecule type" value="Genomic_DNA"/>
</dbReference>
<dbReference type="PANTHER" id="PTHR23349:SF110">
    <property type="entry name" value="BHLH DOMAIN-CONTAINING PROTEIN"/>
    <property type="match status" value="1"/>
</dbReference>
<feature type="compositionally biased region" description="Basic residues" evidence="1">
    <location>
        <begin position="14"/>
        <end position="36"/>
    </location>
</feature>
<feature type="domain" description="BHLH" evidence="2">
    <location>
        <begin position="31"/>
        <end position="83"/>
    </location>
</feature>
<sequence length="151" mass="17355">MESEVADESPKTPPSKKKTKRRGRRLTGLSKQRRIANTRERNRVHTINDCIDRLRDLIPLFPHERKPSKTDTIRLAALYISHMTDILAVENTDHPEIKPDPESLDEELSVSSLEFDPFDVETEDLAVFFWKEGDDLTAVTTDTNVSFPSMF</sequence>
<dbReference type="Gene3D" id="4.10.280.10">
    <property type="entry name" value="Helix-loop-helix DNA-binding domain"/>
    <property type="match status" value="1"/>
</dbReference>
<dbReference type="InterPro" id="IPR011598">
    <property type="entry name" value="bHLH_dom"/>
</dbReference>
<name>A0ABN8PK82_9CNID</name>
<evidence type="ECO:0000256" key="1">
    <source>
        <dbReference type="SAM" id="MobiDB-lite"/>
    </source>
</evidence>
<dbReference type="PANTHER" id="PTHR23349">
    <property type="entry name" value="BASIC HELIX-LOOP-HELIX TRANSCRIPTION FACTOR, TWIST"/>
    <property type="match status" value="1"/>
</dbReference>
<feature type="region of interest" description="Disordered" evidence="1">
    <location>
        <begin position="1"/>
        <end position="41"/>
    </location>
</feature>
<dbReference type="Proteomes" id="UP001159405">
    <property type="component" value="Unassembled WGS sequence"/>
</dbReference>
<dbReference type="Pfam" id="PF00010">
    <property type="entry name" value="HLH"/>
    <property type="match status" value="1"/>
</dbReference>
<dbReference type="PROSITE" id="PS50888">
    <property type="entry name" value="BHLH"/>
    <property type="match status" value="1"/>
</dbReference>
<keyword evidence="4" id="KW-1185">Reference proteome</keyword>
<dbReference type="InterPro" id="IPR036638">
    <property type="entry name" value="HLH_DNA-bd_sf"/>
</dbReference>
<evidence type="ECO:0000313" key="3">
    <source>
        <dbReference type="EMBL" id="CAH3145623.1"/>
    </source>
</evidence>
<gene>
    <name evidence="3" type="ORF">PLOB_00044615</name>
</gene>
<evidence type="ECO:0000313" key="4">
    <source>
        <dbReference type="Proteomes" id="UP001159405"/>
    </source>
</evidence>
<reference evidence="3 4" key="1">
    <citation type="submission" date="2022-05" db="EMBL/GenBank/DDBJ databases">
        <authorList>
            <consortium name="Genoscope - CEA"/>
            <person name="William W."/>
        </authorList>
    </citation>
    <scope>NUCLEOTIDE SEQUENCE [LARGE SCALE GENOMIC DNA]</scope>
</reference>
<accession>A0ABN8PK82</accession>
<proteinExistence type="predicted"/>
<dbReference type="SUPFAM" id="SSF47459">
    <property type="entry name" value="HLH, helix-loop-helix DNA-binding domain"/>
    <property type="match status" value="1"/>
</dbReference>